<dbReference type="PANTHER" id="PTHR45931:SF3">
    <property type="entry name" value="RING ZINC FINGER-CONTAINING PROTEIN"/>
    <property type="match status" value="1"/>
</dbReference>
<protein>
    <recommendedName>
        <fullName evidence="6">RING-type domain-containing protein</fullName>
    </recommendedName>
</protein>
<dbReference type="InterPro" id="IPR051834">
    <property type="entry name" value="RING_finger_E3_ligase"/>
</dbReference>
<feature type="compositionally biased region" description="Low complexity" evidence="5">
    <location>
        <begin position="108"/>
        <end position="122"/>
    </location>
</feature>
<feature type="compositionally biased region" description="Polar residues" evidence="5">
    <location>
        <begin position="150"/>
        <end position="178"/>
    </location>
</feature>
<dbReference type="InterPro" id="IPR013083">
    <property type="entry name" value="Znf_RING/FYVE/PHD"/>
</dbReference>
<dbReference type="Pfam" id="PF13639">
    <property type="entry name" value="zf-RING_2"/>
    <property type="match status" value="1"/>
</dbReference>
<evidence type="ECO:0000313" key="8">
    <source>
        <dbReference type="Proteomes" id="UP000320475"/>
    </source>
</evidence>
<dbReference type="VEuPathDB" id="FungiDB:SeMB42_g07614"/>
<feature type="domain" description="RING-type" evidence="6">
    <location>
        <begin position="383"/>
        <end position="424"/>
    </location>
</feature>
<dbReference type="InterPro" id="IPR001841">
    <property type="entry name" value="Znf_RING"/>
</dbReference>
<dbReference type="Proteomes" id="UP000320475">
    <property type="component" value="Unassembled WGS sequence"/>
</dbReference>
<evidence type="ECO:0000256" key="3">
    <source>
        <dbReference type="ARBA" id="ARBA00022833"/>
    </source>
</evidence>
<organism evidence="7 8">
    <name type="scientific">Synchytrium endobioticum</name>
    <dbReference type="NCBI Taxonomy" id="286115"/>
    <lineage>
        <taxon>Eukaryota</taxon>
        <taxon>Fungi</taxon>
        <taxon>Fungi incertae sedis</taxon>
        <taxon>Chytridiomycota</taxon>
        <taxon>Chytridiomycota incertae sedis</taxon>
        <taxon>Chytridiomycetes</taxon>
        <taxon>Synchytriales</taxon>
        <taxon>Synchytriaceae</taxon>
        <taxon>Synchytrium</taxon>
    </lineage>
</organism>
<evidence type="ECO:0000256" key="4">
    <source>
        <dbReference type="PROSITE-ProRule" id="PRU00175"/>
    </source>
</evidence>
<keyword evidence="3" id="KW-0862">Zinc</keyword>
<proteinExistence type="predicted"/>
<keyword evidence="1" id="KW-0479">Metal-binding</keyword>
<dbReference type="AlphaFoldDB" id="A0A507C388"/>
<dbReference type="PANTHER" id="PTHR45931">
    <property type="entry name" value="SI:CH211-59O9.10"/>
    <property type="match status" value="1"/>
</dbReference>
<feature type="region of interest" description="Disordered" evidence="5">
    <location>
        <begin position="150"/>
        <end position="212"/>
    </location>
</feature>
<dbReference type="OrthoDB" id="8062037at2759"/>
<dbReference type="PROSITE" id="PS50089">
    <property type="entry name" value="ZF_RING_2"/>
    <property type="match status" value="1"/>
</dbReference>
<dbReference type="Gene3D" id="3.30.40.10">
    <property type="entry name" value="Zinc/RING finger domain, C3HC4 (zinc finger)"/>
    <property type="match status" value="1"/>
</dbReference>
<evidence type="ECO:0000259" key="6">
    <source>
        <dbReference type="PROSITE" id="PS50089"/>
    </source>
</evidence>
<sequence>MKITTLFSQKKPQRGCIALVMMLMFPPLHQSLAGEWELGYTGPDTRLSHTRPSHDQVSYRSRDHAGPSTSSGLQYNDRGPSSSTWNAELPSTSGEYHPPDGNSDTLGYSSDSQSQSQSSYYSMDNDQGSSFDGGIEAAGDVLRNLQLDGNSNEESASVYNDRGPSSPTWNAEFPSTSGEYHPPDGNSDTLGYSSDSQSQSQSAYYSMDNDQGSSSEIEILRDFLRNQHLDGNSADESALADSGTSPHTCALHGDDNDDESDSVYNDDTDPDTDGVVQDDLDPDFYECTDEEYIEWFERVLYAIVAKLYGTMCKASVAEMIVKHLAKDPLGYHETDEFHAFKKLTTGKEVLVIERLLLNREIFRRWKPKMIRSLKTRTGVSGACAICLTDYETNEEVTELPCEHAYHTECIRRWLKAHVRCPLCRRNMDTVDQDTDQPEAESSTASTSQY</sequence>
<dbReference type="GO" id="GO:0005634">
    <property type="term" value="C:nucleus"/>
    <property type="evidence" value="ECO:0007669"/>
    <property type="project" value="TreeGrafter"/>
</dbReference>
<feature type="compositionally biased region" description="Low complexity" evidence="5">
    <location>
        <begin position="192"/>
        <end position="206"/>
    </location>
</feature>
<gene>
    <name evidence="7" type="ORF">SeLEV6574_g08177</name>
</gene>
<feature type="compositionally biased region" description="Acidic residues" evidence="5">
    <location>
        <begin position="255"/>
        <end position="280"/>
    </location>
</feature>
<dbReference type="SUPFAM" id="SSF57850">
    <property type="entry name" value="RING/U-box"/>
    <property type="match status" value="1"/>
</dbReference>
<feature type="region of interest" description="Disordered" evidence="5">
    <location>
        <begin position="233"/>
        <end position="280"/>
    </location>
</feature>
<name>A0A507C388_9FUNG</name>
<accession>A0A507C388</accession>
<feature type="region of interest" description="Disordered" evidence="5">
    <location>
        <begin position="44"/>
        <end position="135"/>
    </location>
</feature>
<feature type="compositionally biased region" description="Polar residues" evidence="5">
    <location>
        <begin position="67"/>
        <end position="94"/>
    </location>
</feature>
<dbReference type="GO" id="GO:0008270">
    <property type="term" value="F:zinc ion binding"/>
    <property type="evidence" value="ECO:0007669"/>
    <property type="project" value="UniProtKB-KW"/>
</dbReference>
<evidence type="ECO:0000256" key="2">
    <source>
        <dbReference type="ARBA" id="ARBA00022771"/>
    </source>
</evidence>
<evidence type="ECO:0000256" key="1">
    <source>
        <dbReference type="ARBA" id="ARBA00022723"/>
    </source>
</evidence>
<dbReference type="GO" id="GO:0061630">
    <property type="term" value="F:ubiquitin protein ligase activity"/>
    <property type="evidence" value="ECO:0007669"/>
    <property type="project" value="TreeGrafter"/>
</dbReference>
<evidence type="ECO:0000256" key="5">
    <source>
        <dbReference type="SAM" id="MobiDB-lite"/>
    </source>
</evidence>
<evidence type="ECO:0000313" key="7">
    <source>
        <dbReference type="EMBL" id="TPX35597.1"/>
    </source>
</evidence>
<keyword evidence="2 4" id="KW-0863">Zinc-finger</keyword>
<dbReference type="EMBL" id="QEAM01000761">
    <property type="protein sequence ID" value="TPX35597.1"/>
    <property type="molecule type" value="Genomic_DNA"/>
</dbReference>
<dbReference type="GO" id="GO:0006511">
    <property type="term" value="P:ubiquitin-dependent protein catabolic process"/>
    <property type="evidence" value="ECO:0007669"/>
    <property type="project" value="TreeGrafter"/>
</dbReference>
<reference evidence="7 8" key="1">
    <citation type="journal article" date="2019" name="Sci. Rep.">
        <title>Comparative genomics of chytrid fungi reveal insights into the obligate biotrophic and pathogenic lifestyle of Synchytrium endobioticum.</title>
        <authorList>
            <person name="van de Vossenberg B.T.L.H."/>
            <person name="Warris S."/>
            <person name="Nguyen H.D.T."/>
            <person name="van Gent-Pelzer M.P.E."/>
            <person name="Joly D.L."/>
            <person name="van de Geest H.C."/>
            <person name="Bonants P.J.M."/>
            <person name="Smith D.S."/>
            <person name="Levesque C.A."/>
            <person name="van der Lee T.A.J."/>
        </authorList>
    </citation>
    <scope>NUCLEOTIDE SEQUENCE [LARGE SCALE GENOMIC DNA]</scope>
    <source>
        <strain evidence="7 8">LEV6574</strain>
    </source>
</reference>
<dbReference type="SMART" id="SM00184">
    <property type="entry name" value="RING"/>
    <property type="match status" value="1"/>
</dbReference>
<comment type="caution">
    <text evidence="7">The sequence shown here is derived from an EMBL/GenBank/DDBJ whole genome shotgun (WGS) entry which is preliminary data.</text>
</comment>